<dbReference type="SUPFAM" id="SSF53756">
    <property type="entry name" value="UDP-Glycosyltransferase/glycogen phosphorylase"/>
    <property type="match status" value="1"/>
</dbReference>
<organism evidence="6 7">
    <name type="scientific">Rhododendron griersonianum</name>
    <dbReference type="NCBI Taxonomy" id="479676"/>
    <lineage>
        <taxon>Eukaryota</taxon>
        <taxon>Viridiplantae</taxon>
        <taxon>Streptophyta</taxon>
        <taxon>Embryophyta</taxon>
        <taxon>Tracheophyta</taxon>
        <taxon>Spermatophyta</taxon>
        <taxon>Magnoliopsida</taxon>
        <taxon>eudicotyledons</taxon>
        <taxon>Gunneridae</taxon>
        <taxon>Pentapetalae</taxon>
        <taxon>asterids</taxon>
        <taxon>Ericales</taxon>
        <taxon>Ericaceae</taxon>
        <taxon>Ericoideae</taxon>
        <taxon>Rhodoreae</taxon>
        <taxon>Rhododendron</taxon>
    </lineage>
</organism>
<evidence type="ECO:0000256" key="4">
    <source>
        <dbReference type="RuleBase" id="RU003718"/>
    </source>
</evidence>
<reference evidence="6" key="1">
    <citation type="submission" date="2020-08" db="EMBL/GenBank/DDBJ databases">
        <title>Plant Genome Project.</title>
        <authorList>
            <person name="Zhang R.-G."/>
        </authorList>
    </citation>
    <scope>NUCLEOTIDE SEQUENCE</scope>
    <source>
        <strain evidence="6">WSP0</strain>
        <tissue evidence="6">Leaf</tissue>
    </source>
</reference>
<dbReference type="Gene3D" id="3.40.50.2000">
    <property type="entry name" value="Glycogen Phosphorylase B"/>
    <property type="match status" value="2"/>
</dbReference>
<dbReference type="GO" id="GO:0009813">
    <property type="term" value="P:flavonoid biosynthetic process"/>
    <property type="evidence" value="ECO:0007669"/>
    <property type="project" value="UniProtKB-KW"/>
</dbReference>
<keyword evidence="7" id="KW-1185">Reference proteome</keyword>
<evidence type="ECO:0000256" key="3">
    <source>
        <dbReference type="ARBA" id="ARBA00023241"/>
    </source>
</evidence>
<dbReference type="EC" id="2.4.1.-" evidence="5"/>
<gene>
    <name evidence="6" type="ORF">RHGRI_027587</name>
</gene>
<keyword evidence="2 4" id="KW-0808">Transferase</keyword>
<dbReference type="GO" id="GO:0080044">
    <property type="term" value="F:quercetin 7-O-glucosyltransferase activity"/>
    <property type="evidence" value="ECO:0007669"/>
    <property type="project" value="TreeGrafter"/>
</dbReference>
<accession>A0AAV6IX72</accession>
<dbReference type="GO" id="GO:0080043">
    <property type="term" value="F:quercetin 3-O-glucosyltransferase activity"/>
    <property type="evidence" value="ECO:0007669"/>
    <property type="project" value="TreeGrafter"/>
</dbReference>
<evidence type="ECO:0000313" key="7">
    <source>
        <dbReference type="Proteomes" id="UP000823749"/>
    </source>
</evidence>
<proteinExistence type="inferred from homology"/>
<comment type="similarity">
    <text evidence="1 4">Belongs to the UDP-glycosyltransferase family.</text>
</comment>
<dbReference type="PANTHER" id="PTHR11926">
    <property type="entry name" value="GLUCOSYL/GLUCURONOSYL TRANSFERASES"/>
    <property type="match status" value="1"/>
</dbReference>
<dbReference type="FunFam" id="3.40.50.2000:FF:000056">
    <property type="entry name" value="Glycosyltransferase"/>
    <property type="match status" value="1"/>
</dbReference>
<dbReference type="CDD" id="cd03784">
    <property type="entry name" value="GT1_Gtf-like"/>
    <property type="match status" value="1"/>
</dbReference>
<sequence>MDSTVEKLPPHVLLFPVPAHSHVHFLLNLAELLCCRGGLSVTFLVDDQTHRHLLNDTAVRSRFDRYSGFRFQNLRGGLPVPDSQGSLDKTMEFGYSFLEVAKPRFKDVLISLSSSSDWQKAEGSDHVAGKSSIACIIADSMMASFAVDVAGEAGIPIMCNYNACPSDLWAVLCVPKLIEAGEIPFQGDDLDVPIANVPGLEGLLRRRDLSSFLRVGDLSDKDAQFLINGASQAHRTRMILNTFDELEGPALAHIRSQCPNIYTVGPLHEHLKTRLTSMIPPNNLKKEDMGCIAWLDAQPLRSVIYVSFRSIIVMSNDQIMELWHGLKNSGKRFLWALPNTVDKEWKNQIPPELLEDSSRKGYIVAWAPQGDVLDHKAVGGFLTHCGWNSTLESIVAGVPMICWPCFGDQQCISRLIAEVWKIGLDMKDTCDRVIIEKMIKELMDTRRVEFTQSVDQIAKLAKNAVSKGGSSYINLDRLIEDIRSLDTD</sequence>
<dbReference type="InterPro" id="IPR002213">
    <property type="entry name" value="UDP_glucos_trans"/>
</dbReference>
<dbReference type="InterPro" id="IPR035595">
    <property type="entry name" value="UDP_glycos_trans_CS"/>
</dbReference>
<evidence type="ECO:0000256" key="2">
    <source>
        <dbReference type="ARBA" id="ARBA00022679"/>
    </source>
</evidence>
<dbReference type="PROSITE" id="PS00375">
    <property type="entry name" value="UDPGT"/>
    <property type="match status" value="1"/>
</dbReference>
<evidence type="ECO:0000256" key="5">
    <source>
        <dbReference type="RuleBase" id="RU362057"/>
    </source>
</evidence>
<keyword evidence="4" id="KW-0328">Glycosyltransferase</keyword>
<keyword evidence="3" id="KW-0284">Flavonoid biosynthesis</keyword>
<dbReference type="Pfam" id="PF00201">
    <property type="entry name" value="UDPGT"/>
    <property type="match status" value="1"/>
</dbReference>
<name>A0AAV6IX72_9ERIC</name>
<evidence type="ECO:0000313" key="6">
    <source>
        <dbReference type="EMBL" id="KAG5533461.1"/>
    </source>
</evidence>
<evidence type="ECO:0000256" key="1">
    <source>
        <dbReference type="ARBA" id="ARBA00009995"/>
    </source>
</evidence>
<comment type="caution">
    <text evidence="6">The sequence shown here is derived from an EMBL/GenBank/DDBJ whole genome shotgun (WGS) entry which is preliminary data.</text>
</comment>
<dbReference type="AlphaFoldDB" id="A0AAV6IX72"/>
<dbReference type="PANTHER" id="PTHR11926:SF1392">
    <property type="entry name" value="GLYCOSYLTRANSFERASE"/>
    <property type="match status" value="1"/>
</dbReference>
<dbReference type="EMBL" id="JACTNZ010000009">
    <property type="protein sequence ID" value="KAG5533461.1"/>
    <property type="molecule type" value="Genomic_DNA"/>
</dbReference>
<protein>
    <recommendedName>
        <fullName evidence="5">Glycosyltransferase</fullName>
        <ecNumber evidence="5">2.4.1.-</ecNumber>
    </recommendedName>
</protein>
<dbReference type="Proteomes" id="UP000823749">
    <property type="component" value="Chromosome 9"/>
</dbReference>